<dbReference type="EMBL" id="CP120678">
    <property type="protein sequence ID" value="WIW70359.1"/>
    <property type="molecule type" value="Genomic_DNA"/>
</dbReference>
<keyword evidence="1" id="KW-0472">Membrane</keyword>
<dbReference type="InterPro" id="IPR021373">
    <property type="entry name" value="DUF2993"/>
</dbReference>
<gene>
    <name evidence="2" type="ORF">P3F81_10745</name>
</gene>
<name>A0A9Y2AGG9_9FIRM</name>
<keyword evidence="1" id="KW-1133">Transmembrane helix</keyword>
<feature type="transmembrane region" description="Helical" evidence="1">
    <location>
        <begin position="5"/>
        <end position="23"/>
    </location>
</feature>
<evidence type="ECO:0000313" key="3">
    <source>
        <dbReference type="Proteomes" id="UP001243623"/>
    </source>
</evidence>
<organism evidence="2 3">
    <name type="scientific">Selenobaculum gibii</name>
    <dbReference type="NCBI Taxonomy" id="3054208"/>
    <lineage>
        <taxon>Bacteria</taxon>
        <taxon>Bacillati</taxon>
        <taxon>Bacillota</taxon>
        <taxon>Negativicutes</taxon>
        <taxon>Selenomonadales</taxon>
        <taxon>Selenomonadaceae</taxon>
        <taxon>Selenobaculum</taxon>
    </lineage>
</organism>
<keyword evidence="3" id="KW-1185">Reference proteome</keyword>
<dbReference type="AlphaFoldDB" id="A0A9Y2AGG9"/>
<dbReference type="RefSeq" id="WP_147670142.1">
    <property type="nucleotide sequence ID" value="NZ_CP120678.1"/>
</dbReference>
<keyword evidence="1" id="KW-0812">Transmembrane</keyword>
<proteinExistence type="predicted"/>
<dbReference type="Proteomes" id="UP001243623">
    <property type="component" value="Chromosome"/>
</dbReference>
<evidence type="ECO:0000313" key="2">
    <source>
        <dbReference type="EMBL" id="WIW70359.1"/>
    </source>
</evidence>
<evidence type="ECO:0000256" key="1">
    <source>
        <dbReference type="SAM" id="Phobius"/>
    </source>
</evidence>
<sequence length="229" mass="25126">MARRLGIIGGIIILFLIFGQILIPKAVSNVINKSIVTLTNAEKVDVEVKKDPALLMLTGQFDDIVIKAERAKTDKVIFDQFDINLHNVRIDMGELMKTYQLGNASIEDVVLRAYVSQAELAHAINQSVKGAKDAKVEITPEQVKVSSILNIGGLINAEIRLEGTIASEAGKIVFKTEKFYIDNGMIGNFSGKLFTDLVLLDLKQLPFNVEVKSVVLEQGRAVIVADNHP</sequence>
<protein>
    <submittedName>
        <fullName evidence="2">DUF2993 domain-containing protein</fullName>
    </submittedName>
</protein>
<dbReference type="KEGG" id="sgbi:P3F81_10745"/>
<dbReference type="Pfam" id="PF11209">
    <property type="entry name" value="LmeA"/>
    <property type="match status" value="1"/>
</dbReference>
<reference evidence="2" key="1">
    <citation type="submission" date="2023-03" db="EMBL/GenBank/DDBJ databases">
        <title>Selenobaculum gbiensis gen. nov. sp. nov., a new bacterium isolated from the gut microbiota of IBD patient.</title>
        <authorList>
            <person name="Yeo S."/>
            <person name="Park H."/>
            <person name="Huh C.S."/>
        </authorList>
    </citation>
    <scope>NUCLEOTIDE SEQUENCE</scope>
    <source>
        <strain evidence="2">ICN-92133</strain>
    </source>
</reference>
<accession>A0A9Y2AGG9</accession>